<keyword evidence="2" id="KW-1133">Transmembrane helix</keyword>
<protein>
    <recommendedName>
        <fullName evidence="6">Protein BIG1</fullName>
    </recommendedName>
</protein>
<evidence type="ECO:0000256" key="2">
    <source>
        <dbReference type="SAM" id="Phobius"/>
    </source>
</evidence>
<reference evidence="4 5" key="1">
    <citation type="journal article" date="2018" name="Front. Microbiol.">
        <title>Genome-Wide Analysis of Corynespora cassiicola Leaf Fall Disease Putative Effectors.</title>
        <authorList>
            <person name="Lopez D."/>
            <person name="Ribeiro S."/>
            <person name="Label P."/>
            <person name="Fumanal B."/>
            <person name="Venisse J.S."/>
            <person name="Kohler A."/>
            <person name="de Oliveira R.R."/>
            <person name="Labutti K."/>
            <person name="Lipzen A."/>
            <person name="Lail K."/>
            <person name="Bauer D."/>
            <person name="Ohm R.A."/>
            <person name="Barry K.W."/>
            <person name="Spatafora J."/>
            <person name="Grigoriev I.V."/>
            <person name="Martin F.M."/>
            <person name="Pujade-Renaud V."/>
        </authorList>
    </citation>
    <scope>NUCLEOTIDE SEQUENCE [LARGE SCALE GENOMIC DNA]</scope>
    <source>
        <strain evidence="4 5">Philippines</strain>
    </source>
</reference>
<dbReference type="EMBL" id="KZ678137">
    <property type="protein sequence ID" value="PSN65526.1"/>
    <property type="molecule type" value="Genomic_DNA"/>
</dbReference>
<feature type="region of interest" description="Disordered" evidence="1">
    <location>
        <begin position="235"/>
        <end position="271"/>
    </location>
</feature>
<keyword evidence="3" id="KW-0732">Signal</keyword>
<evidence type="ECO:0008006" key="6">
    <source>
        <dbReference type="Google" id="ProtNLM"/>
    </source>
</evidence>
<evidence type="ECO:0000256" key="1">
    <source>
        <dbReference type="SAM" id="MobiDB-lite"/>
    </source>
</evidence>
<evidence type="ECO:0000313" key="5">
    <source>
        <dbReference type="Proteomes" id="UP000240883"/>
    </source>
</evidence>
<feature type="compositionally biased region" description="Basic residues" evidence="1">
    <location>
        <begin position="101"/>
        <end position="116"/>
    </location>
</feature>
<feature type="chain" id="PRO_5015567656" description="Protein BIG1" evidence="3">
    <location>
        <begin position="21"/>
        <end position="271"/>
    </location>
</feature>
<keyword evidence="2" id="KW-0472">Membrane</keyword>
<sequence length="271" mass="31284">MHLLTMFLAIFFWFSFLSLLINPNTSSFAYEDSYIYFTVVQEVDAASVHRHSLQSLWQYQKLNTTSTLVLRQADKLQIERPVSDPLNPGAKISIDHPNPMGKRKSRKPKSGHRHSHDYKTPIPTIQTIIVTLPSSVVTVPPSQQAFPPQGSHPPFESVVLPSDGKTKIDIKNLFKSLPTNANHKPSLSYTQKSPSTVSKHYHWVSCVLLLPVVFLVYFLWGQNVVKTPERIDAKRDWEEQKEKYRREEEEWRLAEEEEDKRLEEASSHIHN</sequence>
<dbReference type="Proteomes" id="UP000240883">
    <property type="component" value="Unassembled WGS sequence"/>
</dbReference>
<gene>
    <name evidence="4" type="ORF">BS50DRAFT_60798</name>
</gene>
<name>A0A2T2NJV1_CORCC</name>
<organism evidence="4 5">
    <name type="scientific">Corynespora cassiicola Philippines</name>
    <dbReference type="NCBI Taxonomy" id="1448308"/>
    <lineage>
        <taxon>Eukaryota</taxon>
        <taxon>Fungi</taxon>
        <taxon>Dikarya</taxon>
        <taxon>Ascomycota</taxon>
        <taxon>Pezizomycotina</taxon>
        <taxon>Dothideomycetes</taxon>
        <taxon>Pleosporomycetidae</taxon>
        <taxon>Pleosporales</taxon>
        <taxon>Corynesporascaceae</taxon>
        <taxon>Corynespora</taxon>
    </lineage>
</organism>
<feature type="transmembrane region" description="Helical" evidence="2">
    <location>
        <begin position="201"/>
        <end position="220"/>
    </location>
</feature>
<keyword evidence="5" id="KW-1185">Reference proteome</keyword>
<dbReference type="AlphaFoldDB" id="A0A2T2NJV1"/>
<feature type="region of interest" description="Disordered" evidence="1">
    <location>
        <begin position="81"/>
        <end position="118"/>
    </location>
</feature>
<feature type="signal peptide" evidence="3">
    <location>
        <begin position="1"/>
        <end position="20"/>
    </location>
</feature>
<keyword evidence="2" id="KW-0812">Transmembrane</keyword>
<proteinExistence type="predicted"/>
<accession>A0A2T2NJV1</accession>
<evidence type="ECO:0000313" key="4">
    <source>
        <dbReference type="EMBL" id="PSN65526.1"/>
    </source>
</evidence>
<evidence type="ECO:0000256" key="3">
    <source>
        <dbReference type="SAM" id="SignalP"/>
    </source>
</evidence>